<accession>A0ABD2JL16</accession>
<evidence type="ECO:0000313" key="2">
    <source>
        <dbReference type="EMBL" id="KAL3091310.1"/>
    </source>
</evidence>
<feature type="compositionally biased region" description="Low complexity" evidence="1">
    <location>
        <begin position="232"/>
        <end position="243"/>
    </location>
</feature>
<gene>
    <name evidence="2" type="ORF">niasHS_007103</name>
</gene>
<feature type="region of interest" description="Disordered" evidence="1">
    <location>
        <begin position="232"/>
        <end position="251"/>
    </location>
</feature>
<keyword evidence="3" id="KW-1185">Reference proteome</keyword>
<comment type="caution">
    <text evidence="2">The sequence shown here is derived from an EMBL/GenBank/DDBJ whole genome shotgun (WGS) entry which is preliminary data.</text>
</comment>
<dbReference type="Proteomes" id="UP001620645">
    <property type="component" value="Unassembled WGS sequence"/>
</dbReference>
<evidence type="ECO:0000256" key="1">
    <source>
        <dbReference type="SAM" id="MobiDB-lite"/>
    </source>
</evidence>
<proteinExistence type="predicted"/>
<name>A0ABD2JL16_HETSC</name>
<protein>
    <submittedName>
        <fullName evidence="2">Uncharacterized protein</fullName>
    </submittedName>
</protein>
<organism evidence="2 3">
    <name type="scientific">Heterodera schachtii</name>
    <name type="common">Sugarbeet cyst nematode worm</name>
    <name type="synonym">Tylenchus schachtii</name>
    <dbReference type="NCBI Taxonomy" id="97005"/>
    <lineage>
        <taxon>Eukaryota</taxon>
        <taxon>Metazoa</taxon>
        <taxon>Ecdysozoa</taxon>
        <taxon>Nematoda</taxon>
        <taxon>Chromadorea</taxon>
        <taxon>Rhabditida</taxon>
        <taxon>Tylenchina</taxon>
        <taxon>Tylenchomorpha</taxon>
        <taxon>Tylenchoidea</taxon>
        <taxon>Heteroderidae</taxon>
        <taxon>Heteroderinae</taxon>
        <taxon>Heterodera</taxon>
    </lineage>
</organism>
<dbReference type="AlphaFoldDB" id="A0ABD2JL16"/>
<dbReference type="EMBL" id="JBICCN010000132">
    <property type="protein sequence ID" value="KAL3091310.1"/>
    <property type="molecule type" value="Genomic_DNA"/>
</dbReference>
<evidence type="ECO:0000313" key="3">
    <source>
        <dbReference type="Proteomes" id="UP001620645"/>
    </source>
</evidence>
<sequence>MALQLEYGTFGLTPRKCRPLSMHFQTVAVTVQQVLFVLLHPTGLYCFSSHHSKMYRSPSSSSSLSFSAPNPFLSSADQQLISDRTFDPTRVYRNEIAGGKMSETYESLVRNIFRPEQSRQESSVFLPPSFAPPSAHLSQQQFGKQYRQNTVNGQQSTLVGGVPSPSTNGRERPRISAAAMKRIEDQLGKDVLDDSHDDELWKSPLDEIYAELGIDSSSASSPFAPAPFHSALSSAYTSPSSSDASRRRRPAPGLVSEYSVYVPKCSAEYAQLANSSPPAQPSYRSSTLGAYRLGMPSSMRSSSSAFDRSGRKSDSQRTLVDFKEFSSSSLSPSMYRINGQNSSYDSRIVGTNFVQVSRPKDRFLEKIDQTLAEVRSSPRYTLT</sequence>
<reference evidence="2 3" key="1">
    <citation type="submission" date="2024-10" db="EMBL/GenBank/DDBJ databases">
        <authorList>
            <person name="Kim D."/>
        </authorList>
    </citation>
    <scope>NUCLEOTIDE SEQUENCE [LARGE SCALE GENOMIC DNA]</scope>
    <source>
        <strain evidence="2">Taebaek</strain>
    </source>
</reference>